<sequence length="283" mass="32058">MDKVIFVVLDGLNAKTAHNHMGFLEHLVEKGIMAAYTVKSEMPAQSRPLYEVLQSGVPSSENGITSNRTVRRSKERSVFEIAKDNGLKTGAASYYWVSELYNRAPFQLMEDRIQLDTDSLIEHGIFYHEDHYPDSHLIADGDYLIRKKATDYTLIHSMNIDDAGHKFGAGSKEYVQATVRVDAELSQYIWRWMNEGYQIVVTSDHGMNDYHTHNGISDEDRLVPLYLFSEKVIIKDFRKEGAVVPQLEIAPFLCRLLGIPAGDRMQAIQGILMKRGSDDDAAE</sequence>
<dbReference type="PANTHER" id="PTHR10151:SF120">
    <property type="entry name" value="BIS(5'-ADENOSYL)-TRIPHOSPHATASE"/>
    <property type="match status" value="1"/>
</dbReference>
<gene>
    <name evidence="1" type="ORF">C8U37_12324</name>
</gene>
<dbReference type="Proteomes" id="UP000244161">
    <property type="component" value="Unassembled WGS sequence"/>
</dbReference>
<dbReference type="RefSeq" id="WP_108033620.1">
    <property type="nucleotide sequence ID" value="NZ_QAOM01000023.1"/>
</dbReference>
<dbReference type="InterPro" id="IPR017850">
    <property type="entry name" value="Alkaline_phosphatase_core_sf"/>
</dbReference>
<name>A0A2T5IBR1_9LACT</name>
<accession>A0A2T5IBR1</accession>
<comment type="caution">
    <text evidence="1">The sequence shown here is derived from an EMBL/GenBank/DDBJ whole genome shotgun (WGS) entry which is preliminary data.</text>
</comment>
<dbReference type="InterPro" id="IPR002591">
    <property type="entry name" value="Phosphodiest/P_Trfase"/>
</dbReference>
<protein>
    <submittedName>
        <fullName evidence="1">Type I phosphodiesterase/nucleotide pyrophosphatase</fullName>
    </submittedName>
</protein>
<organism evidence="1 2">
    <name type="scientific">Trichococcus patagoniensis</name>
    <dbReference type="NCBI Taxonomy" id="382641"/>
    <lineage>
        <taxon>Bacteria</taxon>
        <taxon>Bacillati</taxon>
        <taxon>Bacillota</taxon>
        <taxon>Bacilli</taxon>
        <taxon>Lactobacillales</taxon>
        <taxon>Carnobacteriaceae</taxon>
        <taxon>Trichococcus</taxon>
    </lineage>
</organism>
<dbReference type="SUPFAM" id="SSF53649">
    <property type="entry name" value="Alkaline phosphatase-like"/>
    <property type="match status" value="1"/>
</dbReference>
<reference evidence="1 2" key="1">
    <citation type="submission" date="2018-04" db="EMBL/GenBank/DDBJ databases">
        <title>Genomic Encyclopedia of Archaeal and Bacterial Type Strains, Phase II (KMG-II): from individual species to whole genera.</title>
        <authorList>
            <person name="Goeker M."/>
        </authorList>
    </citation>
    <scope>NUCLEOTIDE SEQUENCE [LARGE SCALE GENOMIC DNA]</scope>
    <source>
        <strain evidence="1 2">DSM 18806</strain>
    </source>
</reference>
<dbReference type="PANTHER" id="PTHR10151">
    <property type="entry name" value="ECTONUCLEOTIDE PYROPHOSPHATASE/PHOSPHODIESTERASE"/>
    <property type="match status" value="1"/>
</dbReference>
<dbReference type="OrthoDB" id="8580666at2"/>
<evidence type="ECO:0000313" key="1">
    <source>
        <dbReference type="EMBL" id="PTQ81260.1"/>
    </source>
</evidence>
<proteinExistence type="predicted"/>
<dbReference type="Pfam" id="PF01663">
    <property type="entry name" value="Phosphodiest"/>
    <property type="match status" value="2"/>
</dbReference>
<dbReference type="Gene3D" id="3.40.720.10">
    <property type="entry name" value="Alkaline Phosphatase, subunit A"/>
    <property type="match status" value="1"/>
</dbReference>
<evidence type="ECO:0000313" key="2">
    <source>
        <dbReference type="Proteomes" id="UP000244161"/>
    </source>
</evidence>
<dbReference type="EMBL" id="QAOM01000023">
    <property type="protein sequence ID" value="PTQ81260.1"/>
    <property type="molecule type" value="Genomic_DNA"/>
</dbReference>
<dbReference type="GO" id="GO:0016787">
    <property type="term" value="F:hydrolase activity"/>
    <property type="evidence" value="ECO:0007669"/>
    <property type="project" value="UniProtKB-ARBA"/>
</dbReference>
<dbReference type="AlphaFoldDB" id="A0A2T5IBR1"/>
<keyword evidence="2" id="KW-1185">Reference proteome</keyword>